<dbReference type="PANTHER" id="PTHR13798:SF11">
    <property type="entry name" value="RNA-BINDING PROTEIN 7-RELATED"/>
    <property type="match status" value="1"/>
</dbReference>
<dbReference type="SUPFAM" id="SSF54928">
    <property type="entry name" value="RNA-binding domain, RBD"/>
    <property type="match status" value="1"/>
</dbReference>
<evidence type="ECO:0000256" key="5">
    <source>
        <dbReference type="SAM" id="MobiDB-lite"/>
    </source>
</evidence>
<feature type="region of interest" description="Disordered" evidence="5">
    <location>
        <begin position="152"/>
        <end position="205"/>
    </location>
</feature>
<dbReference type="Gene3D" id="3.30.70.330">
    <property type="match status" value="1"/>
</dbReference>
<dbReference type="SMART" id="SM00360">
    <property type="entry name" value="RRM"/>
    <property type="match status" value="1"/>
</dbReference>
<protein>
    <recommendedName>
        <fullName evidence="6">RRM domain-containing protein</fullName>
    </recommendedName>
</protein>
<dbReference type="Pfam" id="PF00076">
    <property type="entry name" value="RRM_1"/>
    <property type="match status" value="1"/>
</dbReference>
<dbReference type="PROSITE" id="PS50102">
    <property type="entry name" value="RRM"/>
    <property type="match status" value="1"/>
</dbReference>
<evidence type="ECO:0000256" key="3">
    <source>
        <dbReference type="ARBA" id="ARBA00023242"/>
    </source>
</evidence>
<dbReference type="InterPro" id="IPR000504">
    <property type="entry name" value="RRM_dom"/>
</dbReference>
<dbReference type="InterPro" id="IPR035979">
    <property type="entry name" value="RBD_domain_sf"/>
</dbReference>
<keyword evidence="8" id="KW-1185">Reference proteome</keyword>
<keyword evidence="2 4" id="KW-0694">RNA-binding</keyword>
<feature type="compositionally biased region" description="Low complexity" evidence="5">
    <location>
        <begin position="88"/>
        <end position="105"/>
    </location>
</feature>
<feature type="compositionally biased region" description="Polar residues" evidence="5">
    <location>
        <begin position="161"/>
        <end position="182"/>
    </location>
</feature>
<dbReference type="InterPro" id="IPR012677">
    <property type="entry name" value="Nucleotide-bd_a/b_plait_sf"/>
</dbReference>
<name>A0ABN8SJB6_9CNID</name>
<gene>
    <name evidence="7" type="ORF">PEVE_00020549</name>
</gene>
<comment type="subcellular location">
    <subcellularLocation>
        <location evidence="1">Nucleus</location>
        <location evidence="1">Nucleoplasm</location>
    </subcellularLocation>
</comment>
<sequence length="205" mass="23026">MASFIERDERCIFVGNIDARVTEEILWELFLQAGPLEAVHIPKDKETGRQKAYGFVSFSDEVSTPYAISLMDGIPLYGKAIKVNHALQNSNSNSPGNQSPSSYGYNFPDDAQLRRPLFDNQSGQFSPQPMSGTPPPFLRNGLHGNFHRAHPSPMGPWDATSPWQQGQNFQGRISPRSGHSPSPQFPPLLMNNRQSRHLDLARRRR</sequence>
<evidence type="ECO:0000259" key="6">
    <source>
        <dbReference type="PROSITE" id="PS50102"/>
    </source>
</evidence>
<feature type="domain" description="RRM" evidence="6">
    <location>
        <begin position="10"/>
        <end position="88"/>
    </location>
</feature>
<feature type="region of interest" description="Disordered" evidence="5">
    <location>
        <begin position="88"/>
        <end position="113"/>
    </location>
</feature>
<comment type="caution">
    <text evidence="7">The sequence shown here is derived from an EMBL/GenBank/DDBJ whole genome shotgun (WGS) entry which is preliminary data.</text>
</comment>
<organism evidence="7 8">
    <name type="scientific">Porites evermanni</name>
    <dbReference type="NCBI Taxonomy" id="104178"/>
    <lineage>
        <taxon>Eukaryota</taxon>
        <taxon>Metazoa</taxon>
        <taxon>Cnidaria</taxon>
        <taxon>Anthozoa</taxon>
        <taxon>Hexacorallia</taxon>
        <taxon>Scleractinia</taxon>
        <taxon>Fungiina</taxon>
        <taxon>Poritidae</taxon>
        <taxon>Porites</taxon>
    </lineage>
</organism>
<dbReference type="Proteomes" id="UP001159427">
    <property type="component" value="Unassembled WGS sequence"/>
</dbReference>
<evidence type="ECO:0000256" key="2">
    <source>
        <dbReference type="ARBA" id="ARBA00022884"/>
    </source>
</evidence>
<dbReference type="InterPro" id="IPR052285">
    <property type="entry name" value="NEXT_complex_subunit"/>
</dbReference>
<feature type="compositionally biased region" description="Basic and acidic residues" evidence="5">
    <location>
        <begin position="196"/>
        <end position="205"/>
    </location>
</feature>
<evidence type="ECO:0000313" key="8">
    <source>
        <dbReference type="Proteomes" id="UP001159427"/>
    </source>
</evidence>
<dbReference type="PANTHER" id="PTHR13798">
    <property type="entry name" value="RNA BINDING MOTIF RBM PROTEIN -RELATED"/>
    <property type="match status" value="1"/>
</dbReference>
<evidence type="ECO:0000256" key="1">
    <source>
        <dbReference type="ARBA" id="ARBA00004642"/>
    </source>
</evidence>
<dbReference type="EMBL" id="CALNXI010002757">
    <property type="protein sequence ID" value="CAH3190528.1"/>
    <property type="molecule type" value="Genomic_DNA"/>
</dbReference>
<accession>A0ABN8SJB6</accession>
<reference evidence="7 8" key="1">
    <citation type="submission" date="2022-05" db="EMBL/GenBank/DDBJ databases">
        <authorList>
            <consortium name="Genoscope - CEA"/>
            <person name="William W."/>
        </authorList>
    </citation>
    <scope>NUCLEOTIDE SEQUENCE [LARGE SCALE GENOMIC DNA]</scope>
</reference>
<proteinExistence type="predicted"/>
<dbReference type="CDD" id="cd12336">
    <property type="entry name" value="RRM_RBM7_like"/>
    <property type="match status" value="1"/>
</dbReference>
<evidence type="ECO:0000256" key="4">
    <source>
        <dbReference type="PROSITE-ProRule" id="PRU00176"/>
    </source>
</evidence>
<evidence type="ECO:0000313" key="7">
    <source>
        <dbReference type="EMBL" id="CAH3190528.1"/>
    </source>
</evidence>
<keyword evidence="3" id="KW-0539">Nucleus</keyword>